<accession>A0ABT3SR02</accession>
<evidence type="ECO:0000313" key="3">
    <source>
        <dbReference type="Proteomes" id="UP001143307"/>
    </source>
</evidence>
<gene>
    <name evidence="2" type="ORF">EYC87_02075</name>
</gene>
<proteinExistence type="predicted"/>
<dbReference type="RefSeq" id="WP_279251396.1">
    <property type="nucleotide sequence ID" value="NZ_SHNP01000001.1"/>
</dbReference>
<dbReference type="Proteomes" id="UP001143307">
    <property type="component" value="Unassembled WGS sequence"/>
</dbReference>
<dbReference type="EMBL" id="SHNP01000001">
    <property type="protein sequence ID" value="MCX2972375.1"/>
    <property type="molecule type" value="Genomic_DNA"/>
</dbReference>
<dbReference type="SUPFAM" id="SSF52317">
    <property type="entry name" value="Class I glutamine amidotransferase-like"/>
    <property type="match status" value="1"/>
</dbReference>
<dbReference type="InterPro" id="IPR029010">
    <property type="entry name" value="ThuA-like"/>
</dbReference>
<comment type="caution">
    <text evidence="2">The sequence shown here is derived from an EMBL/GenBank/DDBJ whole genome shotgun (WGS) entry which is preliminary data.</text>
</comment>
<dbReference type="InterPro" id="IPR029062">
    <property type="entry name" value="Class_I_gatase-like"/>
</dbReference>
<evidence type="ECO:0000259" key="1">
    <source>
        <dbReference type="Pfam" id="PF06283"/>
    </source>
</evidence>
<dbReference type="PANTHER" id="PTHR40469">
    <property type="entry name" value="SECRETED GLYCOSYL HYDROLASE"/>
    <property type="match status" value="1"/>
</dbReference>
<dbReference type="PANTHER" id="PTHR40469:SF2">
    <property type="entry name" value="GALACTOSE-BINDING DOMAIN-LIKE SUPERFAMILY PROTEIN"/>
    <property type="match status" value="1"/>
</dbReference>
<sequence length="278" mass="31346">MSFIDYQSSTDVLVMTKGHPFDRDAFFAAFDSFSDLSYCSVEYPASQAFFSPGLAADFRTFVFYDMPGMDFQSPDPADGLAPRLIEPPAKFKQDFLDLVEKGHGFVFLHHALAAWPAWPEYAELVGGQFLYKPGLVRGSPCPDSGYRHEVSHTLTVETDHPVTRGLPKQFSLTDEVYLAHAFDDDVIALLSSDYEYHQDNFYSAQEAVQGRLYSRQGWQHSEGTHLGAWVRRQGNSPIVYLQCGDGPETYADPNFRRLLANAIAWVSSEEAREWARSD</sequence>
<protein>
    <submittedName>
        <fullName evidence="2">ThuA domain-containing protein</fullName>
    </submittedName>
</protein>
<keyword evidence="3" id="KW-1185">Reference proteome</keyword>
<reference evidence="2" key="1">
    <citation type="submission" date="2019-02" db="EMBL/GenBank/DDBJ databases">
        <authorList>
            <person name="Li S.-H."/>
        </authorList>
    </citation>
    <scope>NUCLEOTIDE SEQUENCE</scope>
    <source>
        <strain evidence="2">IMCC8485</strain>
    </source>
</reference>
<evidence type="ECO:0000313" key="2">
    <source>
        <dbReference type="EMBL" id="MCX2972375.1"/>
    </source>
</evidence>
<feature type="domain" description="ThuA-like" evidence="1">
    <location>
        <begin position="90"/>
        <end position="266"/>
    </location>
</feature>
<dbReference type="Gene3D" id="3.40.50.880">
    <property type="match status" value="1"/>
</dbReference>
<name>A0ABT3SR02_9GAMM</name>
<dbReference type="Pfam" id="PF06283">
    <property type="entry name" value="ThuA"/>
    <property type="match status" value="1"/>
</dbReference>
<organism evidence="2 3">
    <name type="scientific">Candidatus Seongchinamella marina</name>
    <dbReference type="NCBI Taxonomy" id="2518990"/>
    <lineage>
        <taxon>Bacteria</taxon>
        <taxon>Pseudomonadati</taxon>
        <taxon>Pseudomonadota</taxon>
        <taxon>Gammaproteobacteria</taxon>
        <taxon>Cellvibrionales</taxon>
        <taxon>Halieaceae</taxon>
        <taxon>Seongchinamella</taxon>
    </lineage>
</organism>